<evidence type="ECO:0000256" key="1">
    <source>
        <dbReference type="SAM" id="SignalP"/>
    </source>
</evidence>
<organism evidence="2 3">
    <name type="scientific">Candidatus Kaiserbacteria bacterium GW2011_GWB1_50_17</name>
    <dbReference type="NCBI Taxonomy" id="1618673"/>
    <lineage>
        <taxon>Bacteria</taxon>
        <taxon>Candidatus Kaiseribacteriota</taxon>
    </lineage>
</organism>
<evidence type="ECO:0000313" key="2">
    <source>
        <dbReference type="EMBL" id="KKW17795.1"/>
    </source>
</evidence>
<name>A0A0G1WGQ4_9BACT</name>
<keyword evidence="1" id="KW-0732">Signal</keyword>
<protein>
    <submittedName>
        <fullName evidence="2">Uncharacterized protein</fullName>
    </submittedName>
</protein>
<feature type="signal peptide" evidence="1">
    <location>
        <begin position="1"/>
        <end position="26"/>
    </location>
</feature>
<dbReference type="AlphaFoldDB" id="A0A0G1WGQ4"/>
<gene>
    <name evidence="2" type="ORF">UY57_C0010G0025</name>
</gene>
<feature type="chain" id="PRO_5002540512" evidence="1">
    <location>
        <begin position="27"/>
        <end position="70"/>
    </location>
</feature>
<dbReference type="Proteomes" id="UP000034120">
    <property type="component" value="Unassembled WGS sequence"/>
</dbReference>
<accession>A0A0G1WGQ4</accession>
<evidence type="ECO:0000313" key="3">
    <source>
        <dbReference type="Proteomes" id="UP000034120"/>
    </source>
</evidence>
<feature type="non-terminal residue" evidence="2">
    <location>
        <position position="70"/>
    </location>
</feature>
<sequence length="70" mass="7293">MSIRARTLVILSVVLFFLVPVPPAFAALPSVNVPKDCTVTDTDSASHSYSGTYLGICALEAARAQGAIQA</sequence>
<dbReference type="EMBL" id="LCQM01000010">
    <property type="protein sequence ID" value="KKW17795.1"/>
    <property type="molecule type" value="Genomic_DNA"/>
</dbReference>
<comment type="caution">
    <text evidence="2">The sequence shown here is derived from an EMBL/GenBank/DDBJ whole genome shotgun (WGS) entry which is preliminary data.</text>
</comment>
<proteinExistence type="predicted"/>
<reference evidence="2 3" key="1">
    <citation type="journal article" date="2015" name="Nature">
        <title>rRNA introns, odd ribosomes, and small enigmatic genomes across a large radiation of phyla.</title>
        <authorList>
            <person name="Brown C.T."/>
            <person name="Hug L.A."/>
            <person name="Thomas B.C."/>
            <person name="Sharon I."/>
            <person name="Castelle C.J."/>
            <person name="Singh A."/>
            <person name="Wilkins M.J."/>
            <person name="Williams K.H."/>
            <person name="Banfield J.F."/>
        </authorList>
    </citation>
    <scope>NUCLEOTIDE SEQUENCE [LARGE SCALE GENOMIC DNA]</scope>
</reference>